<organism evidence="1 2">
    <name type="scientific">Parasponia andersonii</name>
    <name type="common">Sponia andersonii</name>
    <dbReference type="NCBI Taxonomy" id="3476"/>
    <lineage>
        <taxon>Eukaryota</taxon>
        <taxon>Viridiplantae</taxon>
        <taxon>Streptophyta</taxon>
        <taxon>Embryophyta</taxon>
        <taxon>Tracheophyta</taxon>
        <taxon>Spermatophyta</taxon>
        <taxon>Magnoliopsida</taxon>
        <taxon>eudicotyledons</taxon>
        <taxon>Gunneridae</taxon>
        <taxon>Pentapetalae</taxon>
        <taxon>rosids</taxon>
        <taxon>fabids</taxon>
        <taxon>Rosales</taxon>
        <taxon>Cannabaceae</taxon>
        <taxon>Parasponia</taxon>
    </lineage>
</organism>
<dbReference type="EMBL" id="JXTB01000011">
    <property type="protein sequence ID" value="PON77869.1"/>
    <property type="molecule type" value="Genomic_DNA"/>
</dbReference>
<gene>
    <name evidence="1" type="ORF">PanWU01x14_022230</name>
</gene>
<dbReference type="AlphaFoldDB" id="A0A2P5DX66"/>
<protein>
    <submittedName>
        <fullName evidence="1">Uncharacterized protein</fullName>
    </submittedName>
</protein>
<proteinExistence type="predicted"/>
<sequence length="105" mass="12216">MTIFDPDSMGLRYIYLDNLCDDTNPTGPVWSRMDVGIFAGDKKTERLLSSSPSTVVAPAAGDRLVVTWGRLTSDLLSQMELRRRRGFLWPRERERRGRERERERE</sequence>
<name>A0A2P5DX66_PARAD</name>
<accession>A0A2P5DX66</accession>
<evidence type="ECO:0000313" key="2">
    <source>
        <dbReference type="Proteomes" id="UP000237105"/>
    </source>
</evidence>
<dbReference type="Proteomes" id="UP000237105">
    <property type="component" value="Unassembled WGS sequence"/>
</dbReference>
<reference evidence="2" key="1">
    <citation type="submission" date="2016-06" db="EMBL/GenBank/DDBJ databases">
        <title>Parallel loss of symbiosis genes in relatives of nitrogen-fixing non-legume Parasponia.</title>
        <authorList>
            <person name="Van Velzen R."/>
            <person name="Holmer R."/>
            <person name="Bu F."/>
            <person name="Rutten L."/>
            <person name="Van Zeijl A."/>
            <person name="Liu W."/>
            <person name="Santuari L."/>
            <person name="Cao Q."/>
            <person name="Sharma T."/>
            <person name="Shen D."/>
            <person name="Roswanjaya Y."/>
            <person name="Wardhani T."/>
            <person name="Kalhor M.S."/>
            <person name="Jansen J."/>
            <person name="Van den Hoogen J."/>
            <person name="Gungor B."/>
            <person name="Hartog M."/>
            <person name="Hontelez J."/>
            <person name="Verver J."/>
            <person name="Yang W.-C."/>
            <person name="Schijlen E."/>
            <person name="Repin R."/>
            <person name="Schilthuizen M."/>
            <person name="Schranz E."/>
            <person name="Heidstra R."/>
            <person name="Miyata K."/>
            <person name="Fedorova E."/>
            <person name="Kohlen W."/>
            <person name="Bisseling T."/>
            <person name="Smit S."/>
            <person name="Geurts R."/>
        </authorList>
    </citation>
    <scope>NUCLEOTIDE SEQUENCE [LARGE SCALE GENOMIC DNA]</scope>
    <source>
        <strain evidence="2">cv. WU1-14</strain>
    </source>
</reference>
<keyword evidence="2" id="KW-1185">Reference proteome</keyword>
<comment type="caution">
    <text evidence="1">The sequence shown here is derived from an EMBL/GenBank/DDBJ whole genome shotgun (WGS) entry which is preliminary data.</text>
</comment>
<evidence type="ECO:0000313" key="1">
    <source>
        <dbReference type="EMBL" id="PON77869.1"/>
    </source>
</evidence>